<accession>A0A0E9TJI8</accession>
<name>A0A0E9TJI8_ANGAN</name>
<proteinExistence type="predicted"/>
<dbReference type="AlphaFoldDB" id="A0A0E9TJI8"/>
<dbReference type="EMBL" id="GBXM01055512">
    <property type="protein sequence ID" value="JAH53065.1"/>
    <property type="molecule type" value="Transcribed_RNA"/>
</dbReference>
<organism evidence="1">
    <name type="scientific">Anguilla anguilla</name>
    <name type="common">European freshwater eel</name>
    <name type="synonym">Muraena anguilla</name>
    <dbReference type="NCBI Taxonomy" id="7936"/>
    <lineage>
        <taxon>Eukaryota</taxon>
        <taxon>Metazoa</taxon>
        <taxon>Chordata</taxon>
        <taxon>Craniata</taxon>
        <taxon>Vertebrata</taxon>
        <taxon>Euteleostomi</taxon>
        <taxon>Actinopterygii</taxon>
        <taxon>Neopterygii</taxon>
        <taxon>Teleostei</taxon>
        <taxon>Anguilliformes</taxon>
        <taxon>Anguillidae</taxon>
        <taxon>Anguilla</taxon>
    </lineage>
</organism>
<reference evidence="1" key="2">
    <citation type="journal article" date="2015" name="Fish Shellfish Immunol.">
        <title>Early steps in the European eel (Anguilla anguilla)-Vibrio vulnificus interaction in the gills: Role of the RtxA13 toxin.</title>
        <authorList>
            <person name="Callol A."/>
            <person name="Pajuelo D."/>
            <person name="Ebbesson L."/>
            <person name="Teles M."/>
            <person name="MacKenzie S."/>
            <person name="Amaro C."/>
        </authorList>
    </citation>
    <scope>NUCLEOTIDE SEQUENCE</scope>
</reference>
<evidence type="ECO:0000313" key="1">
    <source>
        <dbReference type="EMBL" id="JAH53065.1"/>
    </source>
</evidence>
<protein>
    <submittedName>
        <fullName evidence="1">Uncharacterized protein</fullName>
    </submittedName>
</protein>
<sequence>MLLFTSCLALRPYTSIGRLPPQPPVKDHTGMVLIPVADDPGHQPFFVWQEHRGGP</sequence>
<reference evidence="1" key="1">
    <citation type="submission" date="2014-11" db="EMBL/GenBank/DDBJ databases">
        <authorList>
            <person name="Amaro Gonzalez C."/>
        </authorList>
    </citation>
    <scope>NUCLEOTIDE SEQUENCE</scope>
</reference>